<dbReference type="Gene3D" id="3.40.430.10">
    <property type="entry name" value="Dihydrofolate Reductase, subunit A"/>
    <property type="match status" value="1"/>
</dbReference>
<keyword evidence="3" id="KW-1185">Reference proteome</keyword>
<dbReference type="Pfam" id="PF01872">
    <property type="entry name" value="RibD_C"/>
    <property type="match status" value="1"/>
</dbReference>
<gene>
    <name evidence="2" type="ORF">M0H32_27355</name>
</gene>
<sequence>MQPIIYDVAVSIDGYISGPGGDISKFAHEGPVVDDYFERMRHYAVAIMGRHTYEFGYRFGLEPGANPYKHMRTYVFSKGLKLPEGSDVTVVDAIDCTELQSLRRSASGPIYLCGGGSFAGTLLSAGLIDRVRLKRAPILLGGGTCLFDGATKPPAFAILQTRSYDNGYVFQEYEVKR</sequence>
<name>A0ABT0H2I2_9HYPH</name>
<evidence type="ECO:0000259" key="1">
    <source>
        <dbReference type="Pfam" id="PF01872"/>
    </source>
</evidence>
<dbReference type="PANTHER" id="PTHR38011">
    <property type="entry name" value="DIHYDROFOLATE REDUCTASE FAMILY PROTEIN (AFU_ORTHOLOGUE AFUA_8G06820)"/>
    <property type="match status" value="1"/>
</dbReference>
<dbReference type="PANTHER" id="PTHR38011:SF11">
    <property type="entry name" value="2,5-DIAMINO-6-RIBOSYLAMINO-4(3H)-PYRIMIDINONE 5'-PHOSPHATE REDUCTASE"/>
    <property type="match status" value="1"/>
</dbReference>
<dbReference type="InterPro" id="IPR024072">
    <property type="entry name" value="DHFR-like_dom_sf"/>
</dbReference>
<dbReference type="RefSeq" id="WP_248159767.1">
    <property type="nucleotide sequence ID" value="NZ_JALNMJ010000034.1"/>
</dbReference>
<dbReference type="InterPro" id="IPR002734">
    <property type="entry name" value="RibDG_C"/>
</dbReference>
<dbReference type="SUPFAM" id="SSF53597">
    <property type="entry name" value="Dihydrofolate reductase-like"/>
    <property type="match status" value="1"/>
</dbReference>
<evidence type="ECO:0000313" key="2">
    <source>
        <dbReference type="EMBL" id="MCK7615892.1"/>
    </source>
</evidence>
<dbReference type="InterPro" id="IPR050765">
    <property type="entry name" value="Riboflavin_Biosynth_HTPR"/>
</dbReference>
<reference evidence="2" key="1">
    <citation type="submission" date="2022-04" db="EMBL/GenBank/DDBJ databases">
        <title>Roseibium sp. CAU 1639 isolated from mud.</title>
        <authorList>
            <person name="Kim W."/>
        </authorList>
    </citation>
    <scope>NUCLEOTIDE SEQUENCE</scope>
    <source>
        <strain evidence="2">CAU 1639</strain>
    </source>
</reference>
<feature type="domain" description="Bacterial bifunctional deaminase-reductase C-terminal" evidence="1">
    <location>
        <begin position="4"/>
        <end position="170"/>
    </location>
</feature>
<comment type="caution">
    <text evidence="2">The sequence shown here is derived from an EMBL/GenBank/DDBJ whole genome shotgun (WGS) entry which is preliminary data.</text>
</comment>
<dbReference type="EMBL" id="JALNMJ010000034">
    <property type="protein sequence ID" value="MCK7615892.1"/>
    <property type="molecule type" value="Genomic_DNA"/>
</dbReference>
<accession>A0ABT0H2I2</accession>
<dbReference type="Proteomes" id="UP001431221">
    <property type="component" value="Unassembled WGS sequence"/>
</dbReference>
<protein>
    <submittedName>
        <fullName evidence="2">Dihydrofolate reductase family protein</fullName>
    </submittedName>
</protein>
<evidence type="ECO:0000313" key="3">
    <source>
        <dbReference type="Proteomes" id="UP001431221"/>
    </source>
</evidence>
<proteinExistence type="predicted"/>
<organism evidence="2 3">
    <name type="scientific">Roseibium sediminicola</name>
    <dbReference type="NCBI Taxonomy" id="2933272"/>
    <lineage>
        <taxon>Bacteria</taxon>
        <taxon>Pseudomonadati</taxon>
        <taxon>Pseudomonadota</taxon>
        <taxon>Alphaproteobacteria</taxon>
        <taxon>Hyphomicrobiales</taxon>
        <taxon>Stappiaceae</taxon>
        <taxon>Roseibium</taxon>
    </lineage>
</organism>